<dbReference type="InParanoid" id="A0A804QQW7"/>
<reference evidence="2" key="1">
    <citation type="journal article" date="2009" name="Science">
        <title>The B73 maize genome: complexity, diversity, and dynamics.</title>
        <authorList>
            <person name="Schnable P.S."/>
            <person name="Ware D."/>
            <person name="Fulton R.S."/>
            <person name="Stein J.C."/>
            <person name="Wei F."/>
            <person name="Pasternak S."/>
            <person name="Liang C."/>
            <person name="Zhang J."/>
            <person name="Fulton L."/>
            <person name="Graves T.A."/>
            <person name="Minx P."/>
            <person name="Reily A.D."/>
            <person name="Courtney L."/>
            <person name="Kruchowski S.S."/>
            <person name="Tomlinson C."/>
            <person name="Strong C."/>
            <person name="Delehaunty K."/>
            <person name="Fronick C."/>
            <person name="Courtney B."/>
            <person name="Rock S.M."/>
            <person name="Belter E."/>
            <person name="Du F."/>
            <person name="Kim K."/>
            <person name="Abbott R.M."/>
            <person name="Cotton M."/>
            <person name="Levy A."/>
            <person name="Marchetto P."/>
            <person name="Ochoa K."/>
            <person name="Jackson S.M."/>
            <person name="Gillam B."/>
            <person name="Chen W."/>
            <person name="Yan L."/>
            <person name="Higginbotham J."/>
            <person name="Cardenas M."/>
            <person name="Waligorski J."/>
            <person name="Applebaum E."/>
            <person name="Phelps L."/>
            <person name="Falcone J."/>
            <person name="Kanchi K."/>
            <person name="Thane T."/>
            <person name="Scimone A."/>
            <person name="Thane N."/>
            <person name="Henke J."/>
            <person name="Wang T."/>
            <person name="Ruppert J."/>
            <person name="Shah N."/>
            <person name="Rotter K."/>
            <person name="Hodges J."/>
            <person name="Ingenthron E."/>
            <person name="Cordes M."/>
            <person name="Kohlberg S."/>
            <person name="Sgro J."/>
            <person name="Delgado B."/>
            <person name="Mead K."/>
            <person name="Chinwalla A."/>
            <person name="Leonard S."/>
            <person name="Crouse K."/>
            <person name="Collura K."/>
            <person name="Kudrna D."/>
            <person name="Currie J."/>
            <person name="He R."/>
            <person name="Angelova A."/>
            <person name="Rajasekar S."/>
            <person name="Mueller T."/>
            <person name="Lomeli R."/>
            <person name="Scara G."/>
            <person name="Ko A."/>
            <person name="Delaney K."/>
            <person name="Wissotski M."/>
            <person name="Lopez G."/>
            <person name="Campos D."/>
            <person name="Braidotti M."/>
            <person name="Ashley E."/>
            <person name="Golser W."/>
            <person name="Kim H."/>
            <person name="Lee S."/>
            <person name="Lin J."/>
            <person name="Dujmic Z."/>
            <person name="Kim W."/>
            <person name="Talag J."/>
            <person name="Zuccolo A."/>
            <person name="Fan C."/>
            <person name="Sebastian A."/>
            <person name="Kramer M."/>
            <person name="Spiegel L."/>
            <person name="Nascimento L."/>
            <person name="Zutavern T."/>
            <person name="Miller B."/>
            <person name="Ambroise C."/>
            <person name="Muller S."/>
            <person name="Spooner W."/>
            <person name="Narechania A."/>
            <person name="Ren L."/>
            <person name="Wei S."/>
            <person name="Kumari S."/>
            <person name="Faga B."/>
            <person name="Levy M.J."/>
            <person name="McMahan L."/>
            <person name="Van Buren P."/>
            <person name="Vaughn M.W."/>
            <person name="Ying K."/>
            <person name="Yeh C.-T."/>
            <person name="Emrich S.J."/>
            <person name="Jia Y."/>
            <person name="Kalyanaraman A."/>
            <person name="Hsia A.-P."/>
            <person name="Barbazuk W.B."/>
            <person name="Baucom R.S."/>
            <person name="Brutnell T.P."/>
            <person name="Carpita N.C."/>
            <person name="Chaparro C."/>
            <person name="Chia J.-M."/>
            <person name="Deragon J.-M."/>
            <person name="Estill J.C."/>
            <person name="Fu Y."/>
            <person name="Jeddeloh J.A."/>
            <person name="Han Y."/>
            <person name="Lee H."/>
            <person name="Li P."/>
            <person name="Lisch D.R."/>
            <person name="Liu S."/>
            <person name="Liu Z."/>
            <person name="Nagel D.H."/>
            <person name="McCann M.C."/>
            <person name="SanMiguel P."/>
            <person name="Myers A.M."/>
            <person name="Nettleton D."/>
            <person name="Nguyen J."/>
            <person name="Penning B.W."/>
            <person name="Ponnala L."/>
            <person name="Schneider K.L."/>
            <person name="Schwartz D.C."/>
            <person name="Sharma A."/>
            <person name="Soderlund C."/>
            <person name="Springer N.M."/>
            <person name="Sun Q."/>
            <person name="Wang H."/>
            <person name="Waterman M."/>
            <person name="Westerman R."/>
            <person name="Wolfgruber T.K."/>
            <person name="Yang L."/>
            <person name="Yu Y."/>
            <person name="Zhang L."/>
            <person name="Zhou S."/>
            <person name="Zhu Q."/>
            <person name="Bennetzen J.L."/>
            <person name="Dawe R.K."/>
            <person name="Jiang J."/>
            <person name="Jiang N."/>
            <person name="Presting G.G."/>
            <person name="Wessler S.R."/>
            <person name="Aluru S."/>
            <person name="Martienssen R.A."/>
            <person name="Clifton S.W."/>
            <person name="McCombie W.R."/>
            <person name="Wing R.A."/>
            <person name="Wilson R.K."/>
        </authorList>
    </citation>
    <scope>NUCLEOTIDE SEQUENCE [LARGE SCALE GENOMIC DNA]</scope>
    <source>
        <strain evidence="2">cv. B73</strain>
    </source>
</reference>
<protein>
    <submittedName>
        <fullName evidence="1">Uncharacterized protein</fullName>
    </submittedName>
</protein>
<name>A0A804QQW7_MAIZE</name>
<sequence length="225" mass="22419">MPGGFPGGDSRGLPSSPSCSITVTAALDARSAELAADLAFRFGGGAEVVGIPAVARAAGGARGARSAELTGRAVGEGRAALVGELVAFGGAGEGRAPSQRAAPSRARAGGTIGWRARYPATRLVAGGLGGEVGGGTGEIPGAIAGASAACVMRGGRRVRGSGGTLMLWTLSLRPGMVRDPIDRSQCSATLGGRNPTTPVELLLREANHRDATPPANQRAIFQLDV</sequence>
<dbReference type="Proteomes" id="UP000007305">
    <property type="component" value="Chromosome 8"/>
</dbReference>
<organism evidence="1 2">
    <name type="scientific">Zea mays</name>
    <name type="common">Maize</name>
    <dbReference type="NCBI Taxonomy" id="4577"/>
    <lineage>
        <taxon>Eukaryota</taxon>
        <taxon>Viridiplantae</taxon>
        <taxon>Streptophyta</taxon>
        <taxon>Embryophyta</taxon>
        <taxon>Tracheophyta</taxon>
        <taxon>Spermatophyta</taxon>
        <taxon>Magnoliopsida</taxon>
        <taxon>Liliopsida</taxon>
        <taxon>Poales</taxon>
        <taxon>Poaceae</taxon>
        <taxon>PACMAD clade</taxon>
        <taxon>Panicoideae</taxon>
        <taxon>Andropogonodae</taxon>
        <taxon>Andropogoneae</taxon>
        <taxon>Tripsacinae</taxon>
        <taxon>Zea</taxon>
    </lineage>
</organism>
<accession>A0A804QQW7</accession>
<dbReference type="AlphaFoldDB" id="A0A804QQW7"/>
<keyword evidence="2" id="KW-1185">Reference proteome</keyword>
<proteinExistence type="predicted"/>
<evidence type="ECO:0000313" key="2">
    <source>
        <dbReference type="Proteomes" id="UP000007305"/>
    </source>
</evidence>
<evidence type="ECO:0000313" key="1">
    <source>
        <dbReference type="EnsemblPlants" id="Zm00001eb353900_P001"/>
    </source>
</evidence>
<dbReference type="Gramene" id="Zm00001eb353900_T001">
    <property type="protein sequence ID" value="Zm00001eb353900_P001"/>
    <property type="gene ID" value="Zm00001eb353900"/>
</dbReference>
<dbReference type="EnsemblPlants" id="Zm00001eb353900_T001">
    <property type="protein sequence ID" value="Zm00001eb353900_P001"/>
    <property type="gene ID" value="Zm00001eb353900"/>
</dbReference>
<reference evidence="1" key="3">
    <citation type="submission" date="2021-05" db="UniProtKB">
        <authorList>
            <consortium name="EnsemblPlants"/>
        </authorList>
    </citation>
    <scope>IDENTIFICATION</scope>
    <source>
        <strain evidence="1">cv. B73</strain>
    </source>
</reference>
<reference evidence="1" key="2">
    <citation type="submission" date="2019-07" db="EMBL/GenBank/DDBJ databases">
        <authorList>
            <person name="Seetharam A."/>
            <person name="Woodhouse M."/>
            <person name="Cannon E."/>
        </authorList>
    </citation>
    <scope>NUCLEOTIDE SEQUENCE [LARGE SCALE GENOMIC DNA]</scope>
    <source>
        <strain evidence="1">cv. B73</strain>
    </source>
</reference>